<dbReference type="AlphaFoldDB" id="A0A8C9FPH8"/>
<feature type="compositionally biased region" description="Pro residues" evidence="1">
    <location>
        <begin position="280"/>
        <end position="298"/>
    </location>
</feature>
<proteinExistence type="predicted"/>
<dbReference type="PANTHER" id="PTHR34589:SF2">
    <property type="entry name" value="ZINC FINGER TRANSLOCATION-ASSOCIATED PROTEIN"/>
    <property type="match status" value="1"/>
</dbReference>
<feature type="compositionally biased region" description="Pro residues" evidence="1">
    <location>
        <begin position="34"/>
        <end position="43"/>
    </location>
</feature>
<reference evidence="3" key="1">
    <citation type="submission" date="2025-08" db="UniProtKB">
        <authorList>
            <consortium name="Ensembl"/>
        </authorList>
    </citation>
    <scope>IDENTIFICATION</scope>
</reference>
<organism evidence="3 4">
    <name type="scientific">Pavo cristatus</name>
    <name type="common">Indian peafowl</name>
    <name type="synonym">Blue peafowl</name>
    <dbReference type="NCBI Taxonomy" id="9049"/>
    <lineage>
        <taxon>Eukaryota</taxon>
        <taxon>Metazoa</taxon>
        <taxon>Chordata</taxon>
        <taxon>Craniata</taxon>
        <taxon>Vertebrata</taxon>
        <taxon>Euteleostomi</taxon>
        <taxon>Archelosauria</taxon>
        <taxon>Archosauria</taxon>
        <taxon>Dinosauria</taxon>
        <taxon>Saurischia</taxon>
        <taxon>Theropoda</taxon>
        <taxon>Coelurosauria</taxon>
        <taxon>Aves</taxon>
        <taxon>Neognathae</taxon>
        <taxon>Galloanserae</taxon>
        <taxon>Galliformes</taxon>
        <taxon>Phasianidae</taxon>
        <taxon>Phasianinae</taxon>
        <taxon>Pavo</taxon>
    </lineage>
</organism>
<feature type="region of interest" description="Disordered" evidence="1">
    <location>
        <begin position="473"/>
        <end position="515"/>
    </location>
</feature>
<accession>A0A8C9FPH8</accession>
<dbReference type="GO" id="GO:0045892">
    <property type="term" value="P:negative regulation of DNA-templated transcription"/>
    <property type="evidence" value="ECO:0007669"/>
    <property type="project" value="TreeGrafter"/>
</dbReference>
<dbReference type="PANTHER" id="PTHR34589">
    <property type="entry name" value="SIMILAR TO RIKEN CDNA 2700081O15"/>
    <property type="match status" value="1"/>
</dbReference>
<feature type="compositionally biased region" description="Pro residues" evidence="1">
    <location>
        <begin position="261"/>
        <end position="271"/>
    </location>
</feature>
<feature type="compositionally biased region" description="Basic and acidic residues" evidence="1">
    <location>
        <begin position="413"/>
        <end position="428"/>
    </location>
</feature>
<feature type="domain" description="SPIN-DOC-like zinc-finger" evidence="2">
    <location>
        <begin position="325"/>
        <end position="384"/>
    </location>
</feature>
<feature type="compositionally biased region" description="Low complexity" evidence="1">
    <location>
        <begin position="386"/>
        <end position="397"/>
    </location>
</feature>
<feature type="region of interest" description="Disordered" evidence="1">
    <location>
        <begin position="186"/>
        <end position="318"/>
    </location>
</feature>
<feature type="domain" description="SPIN-DOC-like zinc-finger" evidence="2">
    <location>
        <begin position="118"/>
        <end position="180"/>
    </location>
</feature>
<dbReference type="Pfam" id="PF18658">
    <property type="entry name" value="zf-C2H2_12"/>
    <property type="match status" value="2"/>
</dbReference>
<dbReference type="Proteomes" id="UP000694428">
    <property type="component" value="Unplaced"/>
</dbReference>
<keyword evidence="4" id="KW-1185">Reference proteome</keyword>
<feature type="compositionally biased region" description="Basic and acidic residues" evidence="1">
    <location>
        <begin position="212"/>
        <end position="224"/>
    </location>
</feature>
<evidence type="ECO:0000256" key="1">
    <source>
        <dbReference type="SAM" id="MobiDB-lite"/>
    </source>
</evidence>
<reference evidence="3" key="2">
    <citation type="submission" date="2025-09" db="UniProtKB">
        <authorList>
            <consortium name="Ensembl"/>
        </authorList>
    </citation>
    <scope>IDENTIFICATION</scope>
</reference>
<dbReference type="InterPro" id="IPR052675">
    <property type="entry name" value="ZnF_transloc-Spindlin_int"/>
</dbReference>
<feature type="compositionally biased region" description="Pro residues" evidence="1">
    <location>
        <begin position="227"/>
        <end position="239"/>
    </location>
</feature>
<protein>
    <recommendedName>
        <fullName evidence="2">SPIN-DOC-like zinc-finger domain-containing protein</fullName>
    </recommendedName>
</protein>
<evidence type="ECO:0000313" key="3">
    <source>
        <dbReference type="Ensembl" id="ENSPSTP00000018884.1"/>
    </source>
</evidence>
<feature type="compositionally biased region" description="Gly residues" evidence="1">
    <location>
        <begin position="195"/>
        <end position="208"/>
    </location>
</feature>
<feature type="compositionally biased region" description="Basic and acidic residues" evidence="1">
    <location>
        <begin position="91"/>
        <end position="100"/>
    </location>
</feature>
<feature type="compositionally biased region" description="Acidic residues" evidence="1">
    <location>
        <begin position="492"/>
        <end position="505"/>
    </location>
</feature>
<feature type="region of interest" description="Disordered" evidence="1">
    <location>
        <begin position="386"/>
        <end position="451"/>
    </location>
</feature>
<dbReference type="InterPro" id="IPR040647">
    <property type="entry name" value="SPIN-DOC_Znf-C2H2"/>
</dbReference>
<feature type="region of interest" description="Disordered" evidence="1">
    <location>
        <begin position="1"/>
        <end position="111"/>
    </location>
</feature>
<name>A0A8C9FPH8_PAVCR</name>
<sequence length="515" mass="53948">MEAGGESGKAHGPFKFTQEPFEEPQGPHDRVPTPAGPCPPPWSPRGRSRTRSPQVSADATGGGAGSAAPLRTPPRNGTSPPGPGGQRGGRRSADHCEARASRPGRSRIPGRDHRRYYHERWRAEYLMEFNAARHGMLCMVCGSALATLKLSTIKRHIRQKHPYSGAWGPREKQLILRSWDAHLGPHADPEVVPSGGRGPGTGAAGGGSRYEPPYRDKPRPEEWRATPIPPSHAPSPIRPRPSTARAPPPPPPDPAFSAVPRPAPTPTPASPKGPQSVPGVPGPSPKRPRCPPAGCPPPSHRRGRLRPPSPRGTKAAVGGDSLRGWLRAELLLDLEAGGSRLRCLLCARALPSLHLGDIRRHALAAHPASLTLGAAERGALLRACGDGTGNRTGNRTGNGEEDAPSGEMGGDAGRWDDVGRLWGRRGDGDNGDTEGDGDAWGVGDAGSDGDVGTPRCMEMLEGNAVGRVGVGGSPAEDRTGICLSPSAAPSPTEEEEEEAEAEAEAAEAVGTQWGT</sequence>
<evidence type="ECO:0000259" key="2">
    <source>
        <dbReference type="Pfam" id="PF18658"/>
    </source>
</evidence>
<evidence type="ECO:0000313" key="4">
    <source>
        <dbReference type="Proteomes" id="UP000694428"/>
    </source>
</evidence>
<dbReference type="Ensembl" id="ENSPSTT00000019786.1">
    <property type="protein sequence ID" value="ENSPSTP00000018884.1"/>
    <property type="gene ID" value="ENSPSTG00000013606.1"/>
</dbReference>